<evidence type="ECO:0000256" key="7">
    <source>
        <dbReference type="RuleBase" id="RU363032"/>
    </source>
</evidence>
<evidence type="ECO:0000256" key="5">
    <source>
        <dbReference type="ARBA" id="ARBA00022989"/>
    </source>
</evidence>
<evidence type="ECO:0000256" key="3">
    <source>
        <dbReference type="ARBA" id="ARBA00022475"/>
    </source>
</evidence>
<evidence type="ECO:0000259" key="8">
    <source>
        <dbReference type="PROSITE" id="PS50928"/>
    </source>
</evidence>
<evidence type="ECO:0000256" key="1">
    <source>
        <dbReference type="ARBA" id="ARBA00004651"/>
    </source>
</evidence>
<proteinExistence type="inferred from homology"/>
<dbReference type="PANTHER" id="PTHR30614">
    <property type="entry name" value="MEMBRANE COMPONENT OF AMINO ACID ABC TRANSPORTER"/>
    <property type="match status" value="1"/>
</dbReference>
<dbReference type="NCBIfam" id="TIGR01726">
    <property type="entry name" value="HEQRo_perm_3TM"/>
    <property type="match status" value="1"/>
</dbReference>
<dbReference type="EMBL" id="CP022295">
    <property type="protein sequence ID" value="QSR25083.1"/>
    <property type="molecule type" value="Genomic_DNA"/>
</dbReference>
<dbReference type="RefSeq" id="WP_207009162.1">
    <property type="nucleotide sequence ID" value="NZ_CP022295.1"/>
</dbReference>
<dbReference type="CDD" id="cd06261">
    <property type="entry name" value="TM_PBP2"/>
    <property type="match status" value="1"/>
</dbReference>
<protein>
    <submittedName>
        <fullName evidence="9">Amino acid ABC transporter permease</fullName>
    </submittedName>
</protein>
<evidence type="ECO:0000256" key="4">
    <source>
        <dbReference type="ARBA" id="ARBA00022692"/>
    </source>
</evidence>
<keyword evidence="2 7" id="KW-0813">Transport</keyword>
<feature type="transmembrane region" description="Helical" evidence="7">
    <location>
        <begin position="234"/>
        <end position="258"/>
    </location>
</feature>
<dbReference type="Proteomes" id="UP000662818">
    <property type="component" value="Chromosome"/>
</dbReference>
<feature type="transmembrane region" description="Helical" evidence="7">
    <location>
        <begin position="106"/>
        <end position="129"/>
    </location>
</feature>
<dbReference type="InterPro" id="IPR043429">
    <property type="entry name" value="ArtM/GltK/GlnP/TcyL/YhdX-like"/>
</dbReference>
<evidence type="ECO:0000256" key="6">
    <source>
        <dbReference type="ARBA" id="ARBA00023136"/>
    </source>
</evidence>
<name>A0ABX7PGJ0_9ACTN</name>
<dbReference type="PANTHER" id="PTHR30614:SF21">
    <property type="entry name" value="AMINO ACID ABC TRANSPORTER PERMEASE"/>
    <property type="match status" value="1"/>
</dbReference>
<dbReference type="Gene3D" id="1.10.3720.10">
    <property type="entry name" value="MetI-like"/>
    <property type="match status" value="1"/>
</dbReference>
<accession>A0ABX7PGJ0</accession>
<feature type="transmembrane region" description="Helical" evidence="7">
    <location>
        <begin position="20"/>
        <end position="38"/>
    </location>
</feature>
<dbReference type="InterPro" id="IPR000515">
    <property type="entry name" value="MetI-like"/>
</dbReference>
<feature type="transmembrane region" description="Helical" evidence="7">
    <location>
        <begin position="135"/>
        <end position="155"/>
    </location>
</feature>
<keyword evidence="3" id="KW-1003">Cell membrane</keyword>
<evidence type="ECO:0000256" key="2">
    <source>
        <dbReference type="ARBA" id="ARBA00022448"/>
    </source>
</evidence>
<keyword evidence="6 7" id="KW-0472">Membrane</keyword>
<comment type="subcellular location">
    <subcellularLocation>
        <location evidence="1 7">Cell membrane</location>
        <topology evidence="1 7">Multi-pass membrane protein</topology>
    </subcellularLocation>
</comment>
<feature type="transmembrane region" description="Helical" evidence="7">
    <location>
        <begin position="74"/>
        <end position="94"/>
    </location>
</feature>
<dbReference type="InterPro" id="IPR035906">
    <property type="entry name" value="MetI-like_sf"/>
</dbReference>
<keyword evidence="4 7" id="KW-0812">Transmembrane</keyword>
<keyword evidence="5 7" id="KW-1133">Transmembrane helix</keyword>
<feature type="domain" description="ABC transmembrane type-1" evidence="8">
    <location>
        <begin position="68"/>
        <end position="255"/>
    </location>
</feature>
<evidence type="ECO:0000313" key="10">
    <source>
        <dbReference type="Proteomes" id="UP000662818"/>
    </source>
</evidence>
<dbReference type="InterPro" id="IPR010065">
    <property type="entry name" value="AA_ABC_transptr_permease_3TM"/>
</dbReference>
<dbReference type="Pfam" id="PF00528">
    <property type="entry name" value="BPD_transp_1"/>
    <property type="match status" value="1"/>
</dbReference>
<dbReference type="SUPFAM" id="SSF161098">
    <property type="entry name" value="MetI-like"/>
    <property type="match status" value="1"/>
</dbReference>
<dbReference type="PROSITE" id="PS50928">
    <property type="entry name" value="ABC_TM1"/>
    <property type="match status" value="1"/>
</dbReference>
<keyword evidence="10" id="KW-1185">Reference proteome</keyword>
<organism evidence="9 10">
    <name type="scientific">Nocardioides aromaticivorans</name>
    <dbReference type="NCBI Taxonomy" id="200618"/>
    <lineage>
        <taxon>Bacteria</taxon>
        <taxon>Bacillati</taxon>
        <taxon>Actinomycetota</taxon>
        <taxon>Actinomycetes</taxon>
        <taxon>Propionibacteriales</taxon>
        <taxon>Nocardioidaceae</taxon>
        <taxon>Nocardioides</taxon>
    </lineage>
</organism>
<reference evidence="9 10" key="1">
    <citation type="submission" date="2017-06" db="EMBL/GenBank/DDBJ databases">
        <title>Complete Genome Sequence of the Soil Carbazole-Degrading Bacterium Nocardioides aromaticivorans IC177.</title>
        <authorList>
            <person name="Vejarano F."/>
            <person name="Suzuki-Minakuchi C."/>
            <person name="Ohtsubo Y."/>
            <person name="Tsuda M."/>
            <person name="Okada K."/>
            <person name="Nojiri H."/>
        </authorList>
    </citation>
    <scope>NUCLEOTIDE SEQUENCE [LARGE SCALE GENOMIC DNA]</scope>
    <source>
        <strain evidence="9 10">IC177</strain>
    </source>
</reference>
<evidence type="ECO:0000313" key="9">
    <source>
        <dbReference type="EMBL" id="QSR25083.1"/>
    </source>
</evidence>
<feature type="transmembrane region" description="Helical" evidence="7">
    <location>
        <begin position="192"/>
        <end position="214"/>
    </location>
</feature>
<sequence>MTNSVLFDTPGPRTVVRHRVYAVISALALVALLGYVVVEFNDAGQFEYDKWEVFLTPDYVRVLIVDGLFKTLQMAFSAILGALAFGVAFGIAKLSEHRWIRWPANVIVEFFRAVPVLLLMVFTWYSLGIKNDGSAYWAVVIALTLYNGAVLAEVLRAGINAVPKGQSEAAYAIGMRKTQVMTSILLPQAVKIMLPALISQCIVALKDTALGILVTAPGLTYVSKLIYTEFNNRIPTMFVVAALYITVNLLLTLLAHWLQKRYVGEKKLELANVGNLDGGTGGAT</sequence>
<gene>
    <name evidence="9" type="ORF">CFH99_05550</name>
</gene>
<comment type="similarity">
    <text evidence="7">Belongs to the binding-protein-dependent transport system permease family.</text>
</comment>